<protein>
    <submittedName>
        <fullName evidence="3">PDZ domain-containing protein</fullName>
    </submittedName>
</protein>
<sequence length="261" mass="30033">MNVEQRKASEHESPYSLGNILKSSRSPFEEDNMKVEQVIRPVEPDYPRNFIVRSGFAYYHVTLKCYEGMNFGLFVKHYRNQVIVTKVENASAPLQSLDHIIQVNGMPVSDKDVCKTLMVNALERDSVVNLLIERPVDPAAKELMENALTVSIQQPPSVTMASDVKSILRRYVEKLNEGHGQMEPDHILSRPDKNKNKAERSPRQHIKIDDKKNEMLIGMDHENERKPLQKVPQKTPPLSRSQVKKKHRKKKHLALLLRKSN</sequence>
<dbReference type="PANTHER" id="PTHR31327:SF7">
    <property type="entry name" value="PDZ DOMAIN-CONTAINING PROTEIN"/>
    <property type="match status" value="1"/>
</dbReference>
<dbReference type="Proteomes" id="UP000025227">
    <property type="component" value="Unplaced"/>
</dbReference>
<feature type="region of interest" description="Disordered" evidence="1">
    <location>
        <begin position="178"/>
        <end position="261"/>
    </location>
</feature>
<proteinExistence type="predicted"/>
<dbReference type="SUPFAM" id="SSF50156">
    <property type="entry name" value="PDZ domain-like"/>
    <property type="match status" value="1"/>
</dbReference>
<organism evidence="2 3">
    <name type="scientific">Haemonchus contortus</name>
    <name type="common">Barber pole worm</name>
    <dbReference type="NCBI Taxonomy" id="6289"/>
    <lineage>
        <taxon>Eukaryota</taxon>
        <taxon>Metazoa</taxon>
        <taxon>Ecdysozoa</taxon>
        <taxon>Nematoda</taxon>
        <taxon>Chromadorea</taxon>
        <taxon>Rhabditida</taxon>
        <taxon>Rhabditina</taxon>
        <taxon>Rhabditomorpha</taxon>
        <taxon>Strongyloidea</taxon>
        <taxon>Trichostrongylidae</taxon>
        <taxon>Haemonchus</taxon>
    </lineage>
</organism>
<feature type="compositionally biased region" description="Basic and acidic residues" evidence="1">
    <location>
        <begin position="178"/>
        <end position="227"/>
    </location>
</feature>
<reference evidence="3" key="1">
    <citation type="submission" date="2020-12" db="UniProtKB">
        <authorList>
            <consortium name="WormBaseParasite"/>
        </authorList>
    </citation>
    <scope>IDENTIFICATION</scope>
    <source>
        <strain evidence="3">MHco3</strain>
    </source>
</reference>
<feature type="compositionally biased region" description="Basic and acidic residues" evidence="1">
    <location>
        <begin position="1"/>
        <end position="13"/>
    </location>
</feature>
<dbReference type="OMA" id="YPRNFIV"/>
<dbReference type="AlphaFoldDB" id="A0A7I4Z1J2"/>
<evidence type="ECO:0000313" key="3">
    <source>
        <dbReference type="WBParaSite" id="HCON_00161500-00001"/>
    </source>
</evidence>
<name>A0A7I4Z1J2_HAECO</name>
<dbReference type="PANTHER" id="PTHR31327">
    <property type="entry name" value="SPERM MEIOSIS PDZ DOMAIN CONTAINING PROTEINS-RELATED"/>
    <property type="match status" value="1"/>
</dbReference>
<feature type="compositionally biased region" description="Basic residues" evidence="1">
    <location>
        <begin position="242"/>
        <end position="253"/>
    </location>
</feature>
<dbReference type="WBParaSite" id="HCON_00161500-00001">
    <property type="protein sequence ID" value="HCON_00161500-00001"/>
    <property type="gene ID" value="HCON_00161500"/>
</dbReference>
<keyword evidence="2" id="KW-1185">Reference proteome</keyword>
<dbReference type="InterPro" id="IPR040264">
    <property type="entry name" value="T15H9.4-like"/>
</dbReference>
<evidence type="ECO:0000256" key="1">
    <source>
        <dbReference type="SAM" id="MobiDB-lite"/>
    </source>
</evidence>
<feature type="region of interest" description="Disordered" evidence="1">
    <location>
        <begin position="1"/>
        <end position="23"/>
    </location>
</feature>
<dbReference type="OrthoDB" id="5865737at2759"/>
<evidence type="ECO:0000313" key="2">
    <source>
        <dbReference type="Proteomes" id="UP000025227"/>
    </source>
</evidence>
<accession>A0A7I4Z1J2</accession>
<dbReference type="InterPro" id="IPR036034">
    <property type="entry name" value="PDZ_sf"/>
</dbReference>